<dbReference type="RefSeq" id="WP_067032737.1">
    <property type="nucleotide sequence ID" value="NZ_FLRA01000005.1"/>
</dbReference>
<dbReference type="InterPro" id="IPR024744">
    <property type="entry name" value="CSS-motif_dom"/>
</dbReference>
<evidence type="ECO:0000256" key="9">
    <source>
        <dbReference type="ARBA" id="ARBA00034290"/>
    </source>
</evidence>
<comment type="catalytic activity">
    <reaction evidence="9">
        <text>3',3'-c-di-GMP + H2O = 5'-phosphoguanylyl(3'-&gt;5')guanosine + H(+)</text>
        <dbReference type="Rhea" id="RHEA:24902"/>
        <dbReference type="ChEBI" id="CHEBI:15377"/>
        <dbReference type="ChEBI" id="CHEBI:15378"/>
        <dbReference type="ChEBI" id="CHEBI:58754"/>
        <dbReference type="ChEBI" id="CHEBI:58805"/>
        <dbReference type="EC" id="3.1.4.52"/>
    </reaction>
</comment>
<evidence type="ECO:0000256" key="10">
    <source>
        <dbReference type="SAM" id="Phobius"/>
    </source>
</evidence>
<keyword evidence="4" id="KW-0973">c-di-GMP</keyword>
<reference evidence="12 15" key="1">
    <citation type="submission" date="2016-06" db="EMBL/GenBank/DDBJ databases">
        <authorList>
            <person name="Kjaerup R.B."/>
            <person name="Dalgaard T.S."/>
            <person name="Juul-Madsen H.R."/>
        </authorList>
    </citation>
    <scope>NUCLEOTIDE SEQUENCE [LARGE SCALE GENOMIC DNA]</scope>
    <source>
        <strain evidence="12 15">CECT 5115</strain>
    </source>
</reference>
<dbReference type="EC" id="3.1.4.52" evidence="2"/>
<dbReference type="EMBL" id="FLRB01000015">
    <property type="protein sequence ID" value="SBT22179.1"/>
    <property type="molecule type" value="Genomic_DNA"/>
</dbReference>
<evidence type="ECO:0000313" key="15">
    <source>
        <dbReference type="Proteomes" id="UP000092871"/>
    </source>
</evidence>
<keyword evidence="5 10" id="KW-0812">Transmembrane</keyword>
<evidence type="ECO:0000256" key="7">
    <source>
        <dbReference type="ARBA" id="ARBA00022989"/>
    </source>
</evidence>
<dbReference type="AlphaFoldDB" id="A0A1C3JP71"/>
<dbReference type="PROSITE" id="PS50883">
    <property type="entry name" value="EAL"/>
    <property type="match status" value="1"/>
</dbReference>
<dbReference type="Pfam" id="PF00563">
    <property type="entry name" value="EAL"/>
    <property type="match status" value="1"/>
</dbReference>
<dbReference type="OrthoDB" id="1673646at2"/>
<dbReference type="PANTHER" id="PTHR33121:SF79">
    <property type="entry name" value="CYCLIC DI-GMP PHOSPHODIESTERASE PDED-RELATED"/>
    <property type="match status" value="1"/>
</dbReference>
<evidence type="ECO:0000313" key="13">
    <source>
        <dbReference type="EMBL" id="SBT22179.1"/>
    </source>
</evidence>
<evidence type="ECO:0000256" key="3">
    <source>
        <dbReference type="ARBA" id="ARBA00022475"/>
    </source>
</evidence>
<dbReference type="GO" id="GO:0071111">
    <property type="term" value="F:cyclic-guanylate-specific phosphodiesterase activity"/>
    <property type="evidence" value="ECO:0007669"/>
    <property type="project" value="UniProtKB-EC"/>
</dbReference>
<dbReference type="EMBL" id="FLRA01000005">
    <property type="protein sequence ID" value="SBT16870.1"/>
    <property type="molecule type" value="Genomic_DNA"/>
</dbReference>
<dbReference type="Proteomes" id="UP000092871">
    <property type="component" value="Unassembled WGS sequence"/>
</dbReference>
<sequence>MQVKVFSKRLPVEPIISVLICLSIALWATHVVLQKKQWTALKNYSDYALNYASGVTADLKTGVVSAQSSPYTACSHNDLELLRDLLWQHKYLKDIGRVQNGNLICSAERGVLKEAVALPPADAVLNNGVSFWRNSSALIRTHFEIDMTLTGSVLAITSPFAFDAIRYPDPTVSAIIYSKNNRYVFKTFGFNQQRDLAPSAKMTSAPLSYASCSEVSVCVMGERDRAGIFSLSFSQLLILVFASCLSGFGLYSLVHKARKHRHSMVYHLKNAITKDEFSIVFQPKIRLSDSMPVGVEALVRWDSHALGVVRPDVFIEVAEKYGLIRKITHRVIDLSMAQMQATLDAKPDFTLSINLSIQDLTDLSLLPFILAKAKQYKIQHEQLVFEITERSAGDSVSLSDIVKQYTEAGISISLDDFGTGYSNLAWLGHLDASEIKVDKSFTQSIGTDSINQTMLDAIFSLLQRLNVVRVFEGVETQEQADYILQYCPQAIVQGWLYAKPMPIDQLQSYLSQTTNGLGR</sequence>
<keyword evidence="14" id="KW-1185">Reference proteome</keyword>
<evidence type="ECO:0000256" key="6">
    <source>
        <dbReference type="ARBA" id="ARBA00022801"/>
    </source>
</evidence>
<comment type="subcellular location">
    <subcellularLocation>
        <location evidence="1">Cell membrane</location>
        <topology evidence="1">Multi-pass membrane protein</topology>
    </subcellularLocation>
</comment>
<gene>
    <name evidence="12" type="primary">yjcC_2</name>
    <name evidence="12" type="ORF">MGA5115_00956</name>
    <name evidence="13" type="ORF">MGA5116_02792</name>
</gene>
<dbReference type="InterPro" id="IPR035919">
    <property type="entry name" value="EAL_sf"/>
</dbReference>
<keyword evidence="6" id="KW-0378">Hydrolase</keyword>
<accession>A0A1C3JP71</accession>
<protein>
    <recommendedName>
        <fullName evidence="2">cyclic-guanylate-specific phosphodiesterase</fullName>
        <ecNumber evidence="2">3.1.4.52</ecNumber>
    </recommendedName>
</protein>
<evidence type="ECO:0000313" key="12">
    <source>
        <dbReference type="EMBL" id="SBT16870.1"/>
    </source>
</evidence>
<evidence type="ECO:0000259" key="11">
    <source>
        <dbReference type="PROSITE" id="PS50883"/>
    </source>
</evidence>
<dbReference type="SMART" id="SM00052">
    <property type="entry name" value="EAL"/>
    <property type="match status" value="1"/>
</dbReference>
<dbReference type="GO" id="GO:0005886">
    <property type="term" value="C:plasma membrane"/>
    <property type="evidence" value="ECO:0007669"/>
    <property type="project" value="UniProtKB-SubCell"/>
</dbReference>
<evidence type="ECO:0000256" key="1">
    <source>
        <dbReference type="ARBA" id="ARBA00004651"/>
    </source>
</evidence>
<feature type="domain" description="EAL" evidence="11">
    <location>
        <begin position="261"/>
        <end position="514"/>
    </location>
</feature>
<evidence type="ECO:0000313" key="14">
    <source>
        <dbReference type="Proteomes" id="UP000092840"/>
    </source>
</evidence>
<dbReference type="PANTHER" id="PTHR33121">
    <property type="entry name" value="CYCLIC DI-GMP PHOSPHODIESTERASE PDEF"/>
    <property type="match status" value="1"/>
</dbReference>
<keyword evidence="3" id="KW-1003">Cell membrane</keyword>
<dbReference type="Gene3D" id="3.20.20.450">
    <property type="entry name" value="EAL domain"/>
    <property type="match status" value="1"/>
</dbReference>
<evidence type="ECO:0000256" key="8">
    <source>
        <dbReference type="ARBA" id="ARBA00023136"/>
    </source>
</evidence>
<dbReference type="CDD" id="cd01948">
    <property type="entry name" value="EAL"/>
    <property type="match status" value="1"/>
</dbReference>
<reference evidence="13 14" key="2">
    <citation type="submission" date="2016-06" db="EMBL/GenBank/DDBJ databases">
        <authorList>
            <person name="Rodrigo-Torres L."/>
            <person name="Arahal D.R."/>
        </authorList>
    </citation>
    <scope>NUCLEOTIDE SEQUENCE [LARGE SCALE GENOMIC DNA]</scope>
    <source>
        <strain evidence="13 14">CECT 5116</strain>
    </source>
</reference>
<feature type="transmembrane region" description="Helical" evidence="10">
    <location>
        <begin position="12"/>
        <end position="33"/>
    </location>
</feature>
<feature type="transmembrane region" description="Helical" evidence="10">
    <location>
        <begin position="233"/>
        <end position="254"/>
    </location>
</feature>
<evidence type="ECO:0000256" key="2">
    <source>
        <dbReference type="ARBA" id="ARBA00012282"/>
    </source>
</evidence>
<evidence type="ECO:0000256" key="4">
    <source>
        <dbReference type="ARBA" id="ARBA00022636"/>
    </source>
</evidence>
<organism evidence="12 15">
    <name type="scientific">Marinomonas gallaica</name>
    <dbReference type="NCBI Taxonomy" id="1806667"/>
    <lineage>
        <taxon>Bacteria</taxon>
        <taxon>Pseudomonadati</taxon>
        <taxon>Pseudomonadota</taxon>
        <taxon>Gammaproteobacteria</taxon>
        <taxon>Oceanospirillales</taxon>
        <taxon>Oceanospirillaceae</taxon>
        <taxon>Marinomonas</taxon>
    </lineage>
</organism>
<dbReference type="InterPro" id="IPR050706">
    <property type="entry name" value="Cyclic-di-GMP_PDE-like"/>
</dbReference>
<dbReference type="Pfam" id="PF12792">
    <property type="entry name" value="CSS-motif"/>
    <property type="match status" value="1"/>
</dbReference>
<evidence type="ECO:0000256" key="5">
    <source>
        <dbReference type="ARBA" id="ARBA00022692"/>
    </source>
</evidence>
<dbReference type="InterPro" id="IPR001633">
    <property type="entry name" value="EAL_dom"/>
</dbReference>
<name>A0A1C3JP71_9GAMM</name>
<dbReference type="Proteomes" id="UP000092840">
    <property type="component" value="Unassembled WGS sequence"/>
</dbReference>
<keyword evidence="8 10" id="KW-0472">Membrane</keyword>
<proteinExistence type="predicted"/>
<keyword evidence="7 10" id="KW-1133">Transmembrane helix</keyword>
<dbReference type="SUPFAM" id="SSF141868">
    <property type="entry name" value="EAL domain-like"/>
    <property type="match status" value="1"/>
</dbReference>